<keyword evidence="2" id="KW-1185">Reference proteome</keyword>
<dbReference type="Gene3D" id="3.40.50.150">
    <property type="entry name" value="Vaccinia Virus protein VP39"/>
    <property type="match status" value="1"/>
</dbReference>
<dbReference type="GO" id="GO:0008757">
    <property type="term" value="F:S-adenosylmethionine-dependent methyltransferase activity"/>
    <property type="evidence" value="ECO:0007669"/>
    <property type="project" value="UniProtKB-ARBA"/>
</dbReference>
<reference evidence="1 2" key="1">
    <citation type="journal article" date="2018" name="Mol. Ecol.">
        <title>The obligate alkalophilic soda-lake fungus Sodiomyces alkalinus has shifted to a protein diet.</title>
        <authorList>
            <person name="Grum-Grzhimaylo A.A."/>
            <person name="Falkoski D.L."/>
            <person name="van den Heuvel J."/>
            <person name="Valero-Jimenez C.A."/>
            <person name="Min B."/>
            <person name="Choi I.G."/>
            <person name="Lipzen A."/>
            <person name="Daum C.G."/>
            <person name="Aanen D.K."/>
            <person name="Tsang A."/>
            <person name="Henrissat B."/>
            <person name="Bilanenko E.N."/>
            <person name="de Vries R.P."/>
            <person name="van Kan J.A.L."/>
            <person name="Grigoriev I.V."/>
            <person name="Debets A.J.M."/>
        </authorList>
    </citation>
    <scope>NUCLEOTIDE SEQUENCE [LARGE SCALE GENOMIC DNA]</scope>
    <source>
        <strain evidence="1 2">F11</strain>
    </source>
</reference>
<evidence type="ECO:0008006" key="3">
    <source>
        <dbReference type="Google" id="ProtNLM"/>
    </source>
</evidence>
<proteinExistence type="predicted"/>
<dbReference type="GeneID" id="39581335"/>
<dbReference type="Proteomes" id="UP000272025">
    <property type="component" value="Unassembled WGS sequence"/>
</dbReference>
<evidence type="ECO:0000313" key="2">
    <source>
        <dbReference type="Proteomes" id="UP000272025"/>
    </source>
</evidence>
<dbReference type="GO" id="GO:0005737">
    <property type="term" value="C:cytoplasm"/>
    <property type="evidence" value="ECO:0007669"/>
    <property type="project" value="TreeGrafter"/>
</dbReference>
<dbReference type="InterPro" id="IPR019410">
    <property type="entry name" value="Methyltransf_16"/>
</dbReference>
<protein>
    <recommendedName>
        <fullName evidence="3">Nicotinamide N-methyltransferase</fullName>
    </recommendedName>
</protein>
<dbReference type="PANTHER" id="PTHR14614:SF104">
    <property type="entry name" value="N-METHYLTRANSFERASE, PUTATIVE (AFU_ORTHOLOGUE AFUA_1G17750)-RELATED"/>
    <property type="match status" value="1"/>
</dbReference>
<dbReference type="RefSeq" id="XP_028467947.1">
    <property type="nucleotide sequence ID" value="XM_028612857.1"/>
</dbReference>
<dbReference type="EMBL" id="ML119053">
    <property type="protein sequence ID" value="ROT40141.1"/>
    <property type="molecule type" value="Genomic_DNA"/>
</dbReference>
<dbReference type="AlphaFoldDB" id="A0A3N2Q045"/>
<dbReference type="InterPro" id="IPR029063">
    <property type="entry name" value="SAM-dependent_MTases_sf"/>
</dbReference>
<name>A0A3N2Q045_SODAK</name>
<organism evidence="1 2">
    <name type="scientific">Sodiomyces alkalinus (strain CBS 110278 / VKM F-3762 / F11)</name>
    <name type="common">Alkaliphilic filamentous fungus</name>
    <dbReference type="NCBI Taxonomy" id="1314773"/>
    <lineage>
        <taxon>Eukaryota</taxon>
        <taxon>Fungi</taxon>
        <taxon>Dikarya</taxon>
        <taxon>Ascomycota</taxon>
        <taxon>Pezizomycotina</taxon>
        <taxon>Sordariomycetes</taxon>
        <taxon>Hypocreomycetidae</taxon>
        <taxon>Glomerellales</taxon>
        <taxon>Plectosphaerellaceae</taxon>
        <taxon>Sodiomyces</taxon>
    </lineage>
</organism>
<dbReference type="OrthoDB" id="407325at2759"/>
<accession>A0A3N2Q045</accession>
<dbReference type="PANTHER" id="PTHR14614">
    <property type="entry name" value="HEPATOCELLULAR CARCINOMA-ASSOCIATED ANTIGEN"/>
    <property type="match status" value="1"/>
</dbReference>
<sequence length="293" mass="31929">MNLVDRISLTGPPVSSPEDILSTALSTLDPNDQLNLPKPLHFELADPAGEADRKLFSHYLWNPSLLLAELIEAGSLGLDAPASGKGVLSPEPYHFNVRAQHTIELGAGTALPSIMAGLLGASRVVITDYPALTVLTTLNGNVARNVTATSSLLGKVTDQIIIEGHAWGDLDNSDFAGTNRHAFDSIFVADCLWMPWQQANLLASICWFLAPSSNARVWVVAGFHTGRGKVRGFFYTAQLGPVGLEVERIWERDVLGAEREWNPDRRVDNFSGERRWLVVAVLKRKAEDGQEGP</sequence>
<gene>
    <name evidence="1" type="ORF">SODALDRAFT_339425</name>
</gene>
<evidence type="ECO:0000313" key="1">
    <source>
        <dbReference type="EMBL" id="ROT40141.1"/>
    </source>
</evidence>
<dbReference type="Pfam" id="PF10294">
    <property type="entry name" value="Methyltransf_16"/>
    <property type="match status" value="1"/>
</dbReference>